<comment type="caution">
    <text evidence="9">The sequence shown here is derived from an EMBL/GenBank/DDBJ whole genome shotgun (WGS) entry which is preliminary data.</text>
</comment>
<evidence type="ECO:0000256" key="4">
    <source>
        <dbReference type="ARBA" id="ARBA00022692"/>
    </source>
</evidence>
<dbReference type="Pfam" id="PF02397">
    <property type="entry name" value="Bac_transf"/>
    <property type="match status" value="1"/>
</dbReference>
<accession>A0A3E0WCV3</accession>
<dbReference type="RefSeq" id="WP_116418312.1">
    <property type="nucleotide sequence ID" value="NZ_NBXC01000014.1"/>
</dbReference>
<dbReference type="PANTHER" id="PTHR30576:SF10">
    <property type="entry name" value="SLL5057 PROTEIN"/>
    <property type="match status" value="1"/>
</dbReference>
<dbReference type="InterPro" id="IPR003362">
    <property type="entry name" value="Bact_transf"/>
</dbReference>
<evidence type="ECO:0000256" key="2">
    <source>
        <dbReference type="ARBA" id="ARBA00006464"/>
    </source>
</evidence>
<feature type="transmembrane region" description="Helical" evidence="7">
    <location>
        <begin position="320"/>
        <end position="341"/>
    </location>
</feature>
<feature type="domain" description="Bacterial sugar transferase" evidence="8">
    <location>
        <begin position="315"/>
        <end position="502"/>
    </location>
</feature>
<feature type="transmembrane region" description="Helical" evidence="7">
    <location>
        <begin position="47"/>
        <end position="69"/>
    </location>
</feature>
<sequence length="508" mass="55737">MTVEAQHPRTASVAAVAAAGAVADSQLRRVSSIRRPSSWTERYARRLLVCDSIVVAAVTSVCFFMLLVLDHIPTASLSAFAALSIVIAVAWVTLLTVVRSRDSRVLGAGLDEYRRVVMATCVVYGATAITALASQTVVPRSYFVVGLPLGILCLALERNVNRRWLARRRAQGAYLTKVIVVGELGDVRYVADQITRRRRKRVEYDVVGAVLPEGSLETAVVGRNATVPVVGFTANVPEITARIGAQAVIVAGQLDGGSDFVRQLGWALEETSTQLVLAPGLTNIAGPRIHWRPVEGLPLMHVELPQYYGAKHVIKRVMDIVLSIAALIVLAPALAVIAILIKRDSEGPVIFRQRRMGHEGTIFTMLKFRTMSTDAEARREQLLAHNEGAGVMFKMVDDPRVTSIGKVLRKYSLDELPQFWNVLCGSMSLVGPRPWLENDIPNDGSNVSRRLYSKPGITGLWQTEGRSDLDWDESVRLDLYYVENWSVTGDVALLFRTGRQLLAPSGAY</sequence>
<evidence type="ECO:0000256" key="1">
    <source>
        <dbReference type="ARBA" id="ARBA00004141"/>
    </source>
</evidence>
<keyword evidence="4 7" id="KW-0812">Transmembrane</keyword>
<evidence type="ECO:0000313" key="9">
    <source>
        <dbReference type="EMBL" id="RFA27550.1"/>
    </source>
</evidence>
<feature type="transmembrane region" description="Helical" evidence="7">
    <location>
        <begin position="141"/>
        <end position="160"/>
    </location>
</feature>
<evidence type="ECO:0000256" key="5">
    <source>
        <dbReference type="ARBA" id="ARBA00022989"/>
    </source>
</evidence>
<feature type="transmembrane region" description="Helical" evidence="7">
    <location>
        <begin position="75"/>
        <end position="95"/>
    </location>
</feature>
<comment type="subcellular location">
    <subcellularLocation>
        <location evidence="1">Membrane</location>
        <topology evidence="1">Multi-pass membrane protein</topology>
    </subcellularLocation>
</comment>
<dbReference type="EMBL" id="NBXE01000019">
    <property type="protein sequence ID" value="RFA27550.1"/>
    <property type="molecule type" value="Genomic_DNA"/>
</dbReference>
<comment type="similarity">
    <text evidence="2">Belongs to the bacterial sugar transferase family.</text>
</comment>
<proteinExistence type="inferred from homology"/>
<protein>
    <recommendedName>
        <fullName evidence="8">Bacterial sugar transferase domain-containing protein</fullName>
    </recommendedName>
</protein>
<name>A0A3E0WCV3_9MICO</name>
<evidence type="ECO:0000256" key="3">
    <source>
        <dbReference type="ARBA" id="ARBA00022679"/>
    </source>
</evidence>
<dbReference type="InterPro" id="IPR017475">
    <property type="entry name" value="EPS_sugar_tfrase"/>
</dbReference>
<keyword evidence="6 7" id="KW-0472">Membrane</keyword>
<dbReference type="OrthoDB" id="9808602at2"/>
<dbReference type="AlphaFoldDB" id="A0A3E0WCV3"/>
<dbReference type="NCBIfam" id="TIGR03025">
    <property type="entry name" value="EPS_sugtrans"/>
    <property type="match status" value="1"/>
</dbReference>
<evidence type="ECO:0000313" key="10">
    <source>
        <dbReference type="Proteomes" id="UP000257080"/>
    </source>
</evidence>
<gene>
    <name evidence="9" type="ORF">B7R25_07435</name>
</gene>
<dbReference type="GO" id="GO:0016020">
    <property type="term" value="C:membrane"/>
    <property type="evidence" value="ECO:0007669"/>
    <property type="project" value="UniProtKB-SubCell"/>
</dbReference>
<evidence type="ECO:0000256" key="7">
    <source>
        <dbReference type="SAM" id="Phobius"/>
    </source>
</evidence>
<dbReference type="Proteomes" id="UP000257080">
    <property type="component" value="Unassembled WGS sequence"/>
</dbReference>
<evidence type="ECO:0000259" key="8">
    <source>
        <dbReference type="Pfam" id="PF02397"/>
    </source>
</evidence>
<keyword evidence="3" id="KW-0808">Transferase</keyword>
<dbReference type="GO" id="GO:0016780">
    <property type="term" value="F:phosphotransferase activity, for other substituted phosphate groups"/>
    <property type="evidence" value="ECO:0007669"/>
    <property type="project" value="TreeGrafter"/>
</dbReference>
<keyword evidence="5 7" id="KW-1133">Transmembrane helix</keyword>
<evidence type="ECO:0000256" key="6">
    <source>
        <dbReference type="ARBA" id="ARBA00023136"/>
    </source>
</evidence>
<organism evidence="9 10">
    <name type="scientific">Subtercola boreus</name>
    <dbReference type="NCBI Taxonomy" id="120213"/>
    <lineage>
        <taxon>Bacteria</taxon>
        <taxon>Bacillati</taxon>
        <taxon>Actinomycetota</taxon>
        <taxon>Actinomycetes</taxon>
        <taxon>Micrococcales</taxon>
        <taxon>Microbacteriaceae</taxon>
        <taxon>Subtercola</taxon>
    </lineage>
</organism>
<feature type="transmembrane region" description="Helical" evidence="7">
    <location>
        <begin position="116"/>
        <end position="135"/>
    </location>
</feature>
<dbReference type="PANTHER" id="PTHR30576">
    <property type="entry name" value="COLANIC BIOSYNTHESIS UDP-GLUCOSE LIPID CARRIER TRANSFERASE"/>
    <property type="match status" value="1"/>
</dbReference>
<reference evidence="9 10" key="1">
    <citation type="submission" date="2017-04" db="EMBL/GenBank/DDBJ databases">
        <title>Comparative genome analysis of Subtercola boreus.</title>
        <authorList>
            <person name="Cho Y.-J."/>
            <person name="Cho A."/>
            <person name="Kim O.-S."/>
            <person name="Lee J.-I."/>
        </authorList>
    </citation>
    <scope>NUCLEOTIDE SEQUENCE [LARGE SCALE GENOMIC DNA]</scope>
    <source>
        <strain evidence="9 10">P28004</strain>
    </source>
</reference>